<feature type="domain" description="Cytochrome c-type biogenesis protein CcmF C-terminal" evidence="1">
    <location>
        <begin position="1"/>
        <end position="109"/>
    </location>
</feature>
<reference evidence="2 3" key="1">
    <citation type="submission" date="2018-06" db="EMBL/GenBank/DDBJ databases">
        <authorList>
            <consortium name="Pathogen Informatics"/>
            <person name="Doyle S."/>
        </authorList>
    </citation>
    <scope>NUCLEOTIDE SEQUENCE [LARGE SCALE GENOMIC DNA]</scope>
    <source>
        <strain evidence="2 3">NCTC8622</strain>
    </source>
</reference>
<proteinExistence type="predicted"/>
<gene>
    <name evidence="2" type="primary">ccmF_4</name>
    <name evidence="2" type="ORF">NCTC8622_04030</name>
</gene>
<dbReference type="InterPro" id="IPR032523">
    <property type="entry name" value="CcmF_C"/>
</dbReference>
<protein>
    <submittedName>
        <fullName evidence="2">Cytochrome C-type biogenesis protein</fullName>
    </submittedName>
</protein>
<evidence type="ECO:0000259" key="1">
    <source>
        <dbReference type="Pfam" id="PF16327"/>
    </source>
</evidence>
<accession>A0A376U654</accession>
<organism evidence="2 3">
    <name type="scientific">Escherichia coli</name>
    <dbReference type="NCBI Taxonomy" id="562"/>
    <lineage>
        <taxon>Bacteria</taxon>
        <taxon>Pseudomonadati</taxon>
        <taxon>Pseudomonadota</taxon>
        <taxon>Gammaproteobacteria</taxon>
        <taxon>Enterobacterales</taxon>
        <taxon>Enterobacteriaceae</taxon>
        <taxon>Escherichia</taxon>
    </lineage>
</organism>
<dbReference type="Proteomes" id="UP000254079">
    <property type="component" value="Unassembled WGS sequence"/>
</dbReference>
<dbReference type="EMBL" id="UGCP01000002">
    <property type="protein sequence ID" value="STI84956.1"/>
    <property type="molecule type" value="Genomic_DNA"/>
</dbReference>
<evidence type="ECO:0000313" key="3">
    <source>
        <dbReference type="Proteomes" id="UP000254079"/>
    </source>
</evidence>
<dbReference type="AlphaFoldDB" id="A0A376U654"/>
<evidence type="ECO:0000313" key="2">
    <source>
        <dbReference type="EMBL" id="STI84956.1"/>
    </source>
</evidence>
<name>A0A376U654_ECOLX</name>
<sequence length="133" mass="14718">MTIVGIAFSQNYSVERDVRMKSAIASIFMNIASPSVMSRGDWPELAWRCGDYRRNARWQAGNGCWYAEKRYYNTAGSMMTEAAIDGGITRDLYAALGEELENGAWAVLFTTNHLFAGFGRRADDGVGRTAVSV</sequence>
<dbReference type="Pfam" id="PF16327">
    <property type="entry name" value="CcmF_C"/>
    <property type="match status" value="1"/>
</dbReference>